<dbReference type="Pfam" id="PF00593">
    <property type="entry name" value="TonB_dep_Rec_b-barrel"/>
    <property type="match status" value="1"/>
</dbReference>
<dbReference type="FunFam" id="2.170.130.10:FF:000001">
    <property type="entry name" value="Catecholate siderophore TonB-dependent receptor"/>
    <property type="match status" value="1"/>
</dbReference>
<dbReference type="RefSeq" id="WP_349281086.1">
    <property type="nucleotide sequence ID" value="NZ_CBCSCU010000004.1"/>
</dbReference>
<dbReference type="GO" id="GO:0038023">
    <property type="term" value="F:signaling receptor activity"/>
    <property type="evidence" value="ECO:0007669"/>
    <property type="project" value="InterPro"/>
</dbReference>
<dbReference type="Gene3D" id="2.40.170.20">
    <property type="entry name" value="TonB-dependent receptor, beta-barrel domain"/>
    <property type="match status" value="1"/>
</dbReference>
<dbReference type="GO" id="GO:0015344">
    <property type="term" value="F:siderophore uptake transmembrane transporter activity"/>
    <property type="evidence" value="ECO:0007669"/>
    <property type="project" value="TreeGrafter"/>
</dbReference>
<dbReference type="GO" id="GO:0009279">
    <property type="term" value="C:cell outer membrane"/>
    <property type="evidence" value="ECO:0007669"/>
    <property type="project" value="UniProtKB-SubCell"/>
</dbReference>
<dbReference type="NCBIfam" id="TIGR01783">
    <property type="entry name" value="TonB-siderophor"/>
    <property type="match status" value="1"/>
</dbReference>
<feature type="domain" description="TonB-dependent receptor plug" evidence="16">
    <location>
        <begin position="112"/>
        <end position="210"/>
    </location>
</feature>
<keyword evidence="5 12" id="KW-0812">Transmembrane</keyword>
<evidence type="ECO:0000256" key="11">
    <source>
        <dbReference type="ARBA" id="ARBA00023237"/>
    </source>
</evidence>
<feature type="compositionally biased region" description="Low complexity" evidence="14">
    <location>
        <begin position="60"/>
        <end position="75"/>
    </location>
</feature>
<proteinExistence type="inferred from homology"/>
<dbReference type="EMBL" id="CP157675">
    <property type="protein sequence ID" value="XBP71729.1"/>
    <property type="molecule type" value="Genomic_DNA"/>
</dbReference>
<keyword evidence="8 13" id="KW-0798">TonB box</keyword>
<protein>
    <submittedName>
        <fullName evidence="17">TonB-dependent siderophore receptor</fullName>
    </submittedName>
</protein>
<dbReference type="InterPro" id="IPR039426">
    <property type="entry name" value="TonB-dep_rcpt-like"/>
</dbReference>
<evidence type="ECO:0000256" key="7">
    <source>
        <dbReference type="ARBA" id="ARBA00023065"/>
    </source>
</evidence>
<evidence type="ECO:0000256" key="14">
    <source>
        <dbReference type="SAM" id="MobiDB-lite"/>
    </source>
</evidence>
<keyword evidence="3 12" id="KW-0813">Transport</keyword>
<evidence type="ECO:0000256" key="2">
    <source>
        <dbReference type="ARBA" id="ARBA00009810"/>
    </source>
</evidence>
<keyword evidence="6" id="KW-0732">Signal</keyword>
<dbReference type="GO" id="GO:0015891">
    <property type="term" value="P:siderophore transport"/>
    <property type="evidence" value="ECO:0007669"/>
    <property type="project" value="InterPro"/>
</dbReference>
<name>A0AAU7LVP6_9BURK</name>
<reference evidence="17" key="1">
    <citation type="submission" date="2024-05" db="EMBL/GenBank/DDBJ databases">
        <authorList>
            <person name="Bunk B."/>
            <person name="Swiderski J."/>
            <person name="Sproer C."/>
            <person name="Thiel V."/>
        </authorList>
    </citation>
    <scope>NUCLEOTIDE SEQUENCE</scope>
    <source>
        <strain evidence="17">DSM 17735</strain>
    </source>
</reference>
<dbReference type="AlphaFoldDB" id="A0AAU7LVP6"/>
<evidence type="ECO:0000256" key="3">
    <source>
        <dbReference type="ARBA" id="ARBA00022448"/>
    </source>
</evidence>
<dbReference type="InterPro" id="IPR000531">
    <property type="entry name" value="Beta-barrel_TonB"/>
</dbReference>
<evidence type="ECO:0000256" key="8">
    <source>
        <dbReference type="ARBA" id="ARBA00023077"/>
    </source>
</evidence>
<dbReference type="Gene3D" id="2.170.130.10">
    <property type="entry name" value="TonB-dependent receptor, plug domain"/>
    <property type="match status" value="1"/>
</dbReference>
<dbReference type="InterPro" id="IPR037066">
    <property type="entry name" value="Plug_dom_sf"/>
</dbReference>
<dbReference type="Pfam" id="PF07715">
    <property type="entry name" value="Plug"/>
    <property type="match status" value="1"/>
</dbReference>
<evidence type="ECO:0000259" key="16">
    <source>
        <dbReference type="Pfam" id="PF07715"/>
    </source>
</evidence>
<evidence type="ECO:0000256" key="12">
    <source>
        <dbReference type="PROSITE-ProRule" id="PRU01360"/>
    </source>
</evidence>
<evidence type="ECO:0000256" key="9">
    <source>
        <dbReference type="ARBA" id="ARBA00023136"/>
    </source>
</evidence>
<feature type="domain" description="TonB-dependent receptor-like beta-barrel" evidence="15">
    <location>
        <begin position="291"/>
        <end position="734"/>
    </location>
</feature>
<dbReference type="PROSITE" id="PS52016">
    <property type="entry name" value="TONB_DEPENDENT_REC_3"/>
    <property type="match status" value="1"/>
</dbReference>
<dbReference type="SUPFAM" id="SSF56935">
    <property type="entry name" value="Porins"/>
    <property type="match status" value="1"/>
</dbReference>
<feature type="region of interest" description="Disordered" evidence="14">
    <location>
        <begin position="1"/>
        <end position="36"/>
    </location>
</feature>
<evidence type="ECO:0000256" key="6">
    <source>
        <dbReference type="ARBA" id="ARBA00022729"/>
    </source>
</evidence>
<keyword evidence="11 12" id="KW-0998">Cell outer membrane</keyword>
<evidence type="ECO:0000256" key="13">
    <source>
        <dbReference type="RuleBase" id="RU003357"/>
    </source>
</evidence>
<accession>A0AAU7LVP6</accession>
<evidence type="ECO:0000256" key="4">
    <source>
        <dbReference type="ARBA" id="ARBA00022452"/>
    </source>
</evidence>
<dbReference type="CDD" id="cd01347">
    <property type="entry name" value="ligand_gated_channel"/>
    <property type="match status" value="1"/>
</dbReference>
<organism evidence="17">
    <name type="scientific">Polaromonas hydrogenivorans</name>
    <dbReference type="NCBI Taxonomy" id="335476"/>
    <lineage>
        <taxon>Bacteria</taxon>
        <taxon>Pseudomonadati</taxon>
        <taxon>Pseudomonadota</taxon>
        <taxon>Betaproteobacteria</taxon>
        <taxon>Burkholderiales</taxon>
        <taxon>Comamonadaceae</taxon>
        <taxon>Polaromonas</taxon>
    </lineage>
</organism>
<feature type="region of interest" description="Disordered" evidence="14">
    <location>
        <begin position="60"/>
        <end position="92"/>
    </location>
</feature>
<dbReference type="InterPro" id="IPR010105">
    <property type="entry name" value="TonB_sidphr_rcpt"/>
</dbReference>
<keyword evidence="9 12" id="KW-0472">Membrane</keyword>
<evidence type="ECO:0000256" key="1">
    <source>
        <dbReference type="ARBA" id="ARBA00004571"/>
    </source>
</evidence>
<dbReference type="PANTHER" id="PTHR32552:SF83">
    <property type="entry name" value="BLR3904 PROTEIN"/>
    <property type="match status" value="1"/>
</dbReference>
<comment type="similarity">
    <text evidence="2 12 13">Belongs to the TonB-dependent receptor family.</text>
</comment>
<keyword evidence="7" id="KW-0406">Ion transport</keyword>
<comment type="subcellular location">
    <subcellularLocation>
        <location evidence="1 12">Cell outer membrane</location>
        <topology evidence="1 12">Multi-pass membrane protein</topology>
    </subcellularLocation>
</comment>
<dbReference type="PANTHER" id="PTHR32552">
    <property type="entry name" value="FERRICHROME IRON RECEPTOR-RELATED"/>
    <property type="match status" value="1"/>
</dbReference>
<evidence type="ECO:0000259" key="15">
    <source>
        <dbReference type="Pfam" id="PF00593"/>
    </source>
</evidence>
<feature type="compositionally biased region" description="Polar residues" evidence="14">
    <location>
        <begin position="20"/>
        <end position="36"/>
    </location>
</feature>
<dbReference type="InterPro" id="IPR036942">
    <property type="entry name" value="Beta-barrel_TonB_sf"/>
</dbReference>
<gene>
    <name evidence="17" type="ORF">ABLV49_08010</name>
</gene>
<keyword evidence="10 17" id="KW-0675">Receptor</keyword>
<evidence type="ECO:0000313" key="17">
    <source>
        <dbReference type="EMBL" id="XBP71729.1"/>
    </source>
</evidence>
<feature type="compositionally biased region" description="Basic residues" evidence="14">
    <location>
        <begin position="9"/>
        <end position="19"/>
    </location>
</feature>
<keyword evidence="4 12" id="KW-1134">Transmembrane beta strand</keyword>
<sequence>MAHPSARPARTRHTAKSRTSHAGNPSSNDLRPSPLSSERALLPLGALMLAVSVSGWAQSTAPTADSTATPSTKATQTEGKSLAPVTVTGTRDRAAQTYQSGITSVGKMPVPAKDIPQSLTVVNDKLIHDQGKDSFKSALENVIGITFEAGEGGRVGDNIRLRGFSAAGDIYLDGMRDIAQYNRDVFNTDRVEVLRGAASMLFGRGSTGGIVNQVSKQPRLITEHEVNATIGTNNYQRYQGDFNFKLADDAALRINAMATDSDGRGDNAGASTHRRGLALDYRLGIGTANEFEISYYHLHYNDKPDWGFAWFEGKPAPSPVNKYWYGLDSDFQNDKADAVTLSHTHRWADGSSLKTSVRDGHYSRAMWATQSSFPTGTTSLNLNPNTVVNRRTNAKSGEEHHTFLQTDYLTTTNWFGRKNSLLVGAEYALEKSSRSTYPLLASAKPATTVGNPGSAGISGNLTQHLATEFKATTLGLYVQDTIEIAPYWKLVGGLRLDNFKGEYDRSGNAAPNNTPLSRSDSLLSKRLGLMFQPTEEVSYYAAYGTSFNTSGDLYQFDPTSANTEPESSRNMEIGAKWELYNGDLSFRTALARTEKYNERNTDIDTANNSYLLSGKRHTDALEFEIAGRITPQWDVFAGIGFLKAVIDKSGSNAAGQAEVGQNPGLSPTRQANLFTTYRIGDKWRIGGGFTAVSQNKPANSVTSTNRAPGYVKADALLEYRINQDNTVKLNIDNLFDKVYYNTLYRGFAAPGDERSVRLTLTSRF</sequence>
<evidence type="ECO:0000256" key="10">
    <source>
        <dbReference type="ARBA" id="ARBA00023170"/>
    </source>
</evidence>
<dbReference type="InterPro" id="IPR012910">
    <property type="entry name" value="Plug_dom"/>
</dbReference>
<evidence type="ECO:0000256" key="5">
    <source>
        <dbReference type="ARBA" id="ARBA00022692"/>
    </source>
</evidence>